<comment type="caution">
    <text evidence="2">The sequence shown here is derived from an EMBL/GenBank/DDBJ whole genome shotgun (WGS) entry which is preliminary data.</text>
</comment>
<evidence type="ECO:0000313" key="2">
    <source>
        <dbReference type="EMBL" id="KAK3869842.1"/>
    </source>
</evidence>
<feature type="compositionally biased region" description="Polar residues" evidence="1">
    <location>
        <begin position="42"/>
        <end position="65"/>
    </location>
</feature>
<proteinExistence type="predicted"/>
<feature type="compositionally biased region" description="Basic and acidic residues" evidence="1">
    <location>
        <begin position="17"/>
        <end position="29"/>
    </location>
</feature>
<reference evidence="2" key="1">
    <citation type="submission" date="2023-10" db="EMBL/GenBank/DDBJ databases">
        <title>Genome assemblies of two species of porcelain crab, Petrolisthes cinctipes and Petrolisthes manimaculis (Anomura: Porcellanidae).</title>
        <authorList>
            <person name="Angst P."/>
        </authorList>
    </citation>
    <scope>NUCLEOTIDE SEQUENCE</scope>
    <source>
        <strain evidence="2">PB745_01</strain>
        <tissue evidence="2">Gill</tissue>
    </source>
</reference>
<sequence length="114" mass="12658">MTKRSPSSAVDQSGEQGSKDEEHEVDHTHLYSAVDQSKNDKTLPSSAVDQSRNDNTVFLQRSISPESKAAKMKNTKLKTPISLQRSINPENKTAKMKNTRLNTRNKTTAKTTAN</sequence>
<feature type="compositionally biased region" description="Polar residues" evidence="1">
    <location>
        <begin position="81"/>
        <end position="91"/>
    </location>
</feature>
<keyword evidence="3" id="KW-1185">Reference proteome</keyword>
<dbReference type="AlphaFoldDB" id="A0AAE1KCX0"/>
<feature type="compositionally biased region" description="Polar residues" evidence="1">
    <location>
        <begin position="1"/>
        <end position="16"/>
    </location>
</feature>
<organism evidence="2 3">
    <name type="scientific">Petrolisthes cinctipes</name>
    <name type="common">Flat porcelain crab</name>
    <dbReference type="NCBI Taxonomy" id="88211"/>
    <lineage>
        <taxon>Eukaryota</taxon>
        <taxon>Metazoa</taxon>
        <taxon>Ecdysozoa</taxon>
        <taxon>Arthropoda</taxon>
        <taxon>Crustacea</taxon>
        <taxon>Multicrustacea</taxon>
        <taxon>Malacostraca</taxon>
        <taxon>Eumalacostraca</taxon>
        <taxon>Eucarida</taxon>
        <taxon>Decapoda</taxon>
        <taxon>Pleocyemata</taxon>
        <taxon>Anomura</taxon>
        <taxon>Galatheoidea</taxon>
        <taxon>Porcellanidae</taxon>
        <taxon>Petrolisthes</taxon>
    </lineage>
</organism>
<gene>
    <name evidence="2" type="ORF">Pcinc_024890</name>
</gene>
<dbReference type="Proteomes" id="UP001286313">
    <property type="component" value="Unassembled WGS sequence"/>
</dbReference>
<evidence type="ECO:0000256" key="1">
    <source>
        <dbReference type="SAM" id="MobiDB-lite"/>
    </source>
</evidence>
<accession>A0AAE1KCX0</accession>
<evidence type="ECO:0000313" key="3">
    <source>
        <dbReference type="Proteomes" id="UP001286313"/>
    </source>
</evidence>
<name>A0AAE1KCX0_PETCI</name>
<dbReference type="EMBL" id="JAWQEG010002769">
    <property type="protein sequence ID" value="KAK3869842.1"/>
    <property type="molecule type" value="Genomic_DNA"/>
</dbReference>
<feature type="compositionally biased region" description="Low complexity" evidence="1">
    <location>
        <begin position="99"/>
        <end position="114"/>
    </location>
</feature>
<protein>
    <submittedName>
        <fullName evidence="2">Uncharacterized protein</fullName>
    </submittedName>
</protein>
<feature type="region of interest" description="Disordered" evidence="1">
    <location>
        <begin position="1"/>
        <end position="114"/>
    </location>
</feature>